<evidence type="ECO:0000313" key="5">
    <source>
        <dbReference type="Proteomes" id="UP000799772"/>
    </source>
</evidence>
<keyword evidence="5" id="KW-1185">Reference proteome</keyword>
<dbReference type="Gene3D" id="3.40.50.720">
    <property type="entry name" value="NAD(P)-binding Rossmann-like Domain"/>
    <property type="match status" value="1"/>
</dbReference>
<dbReference type="InterPro" id="IPR057571">
    <property type="entry name" value="SDR_PhqE-like"/>
</dbReference>
<dbReference type="SUPFAM" id="SSF51735">
    <property type="entry name" value="NAD(P)-binding Rossmann-fold domains"/>
    <property type="match status" value="1"/>
</dbReference>
<name>A0A9P4IN13_9PEZI</name>
<organism evidence="4 5">
    <name type="scientific">Rhizodiscina lignyota</name>
    <dbReference type="NCBI Taxonomy" id="1504668"/>
    <lineage>
        <taxon>Eukaryota</taxon>
        <taxon>Fungi</taxon>
        <taxon>Dikarya</taxon>
        <taxon>Ascomycota</taxon>
        <taxon>Pezizomycotina</taxon>
        <taxon>Dothideomycetes</taxon>
        <taxon>Pleosporomycetidae</taxon>
        <taxon>Aulographales</taxon>
        <taxon>Rhizodiscinaceae</taxon>
        <taxon>Rhizodiscina</taxon>
    </lineage>
</organism>
<protein>
    <submittedName>
        <fullName evidence="4">NAD(P)-binding protein</fullName>
    </submittedName>
</protein>
<dbReference type="OrthoDB" id="294295at2759"/>
<comment type="caution">
    <text evidence="4">The sequence shown here is derived from an EMBL/GenBank/DDBJ whole genome shotgun (WGS) entry which is preliminary data.</text>
</comment>
<dbReference type="CDD" id="cd05233">
    <property type="entry name" value="SDR_c"/>
    <property type="match status" value="1"/>
</dbReference>
<dbReference type="GO" id="GO:0016491">
    <property type="term" value="F:oxidoreductase activity"/>
    <property type="evidence" value="ECO:0007669"/>
    <property type="project" value="UniProtKB-KW"/>
</dbReference>
<dbReference type="PANTHER" id="PTHR43477">
    <property type="entry name" value="DIHYDROANTICAPSIN 7-DEHYDROGENASE"/>
    <property type="match status" value="1"/>
</dbReference>
<comment type="similarity">
    <text evidence="1">Belongs to the short-chain dehydrogenases/reductases (SDR) family.</text>
</comment>
<dbReference type="Proteomes" id="UP000799772">
    <property type="component" value="Unassembled WGS sequence"/>
</dbReference>
<evidence type="ECO:0000256" key="2">
    <source>
        <dbReference type="ARBA" id="ARBA00022857"/>
    </source>
</evidence>
<evidence type="ECO:0000256" key="3">
    <source>
        <dbReference type="ARBA" id="ARBA00023002"/>
    </source>
</evidence>
<gene>
    <name evidence="4" type="ORF">NA57DRAFT_63605</name>
</gene>
<dbReference type="EMBL" id="ML978122">
    <property type="protein sequence ID" value="KAF2102802.1"/>
    <property type="molecule type" value="Genomic_DNA"/>
</dbReference>
<evidence type="ECO:0000256" key="1">
    <source>
        <dbReference type="ARBA" id="ARBA00006484"/>
    </source>
</evidence>
<evidence type="ECO:0000313" key="4">
    <source>
        <dbReference type="EMBL" id="KAF2102802.1"/>
    </source>
</evidence>
<dbReference type="Pfam" id="PF23441">
    <property type="entry name" value="SDR"/>
    <property type="match status" value="1"/>
</dbReference>
<accession>A0A9P4IN13</accession>
<keyword evidence="3" id="KW-0560">Oxidoreductase</keyword>
<dbReference type="PRINTS" id="PR00081">
    <property type="entry name" value="GDHRDH"/>
</dbReference>
<proteinExistence type="inferred from homology"/>
<sequence>MSAHDQEKYLNKLKGANVLVIGGTSGIGFAVAEASLEYGAFVTVSSSNPERVHKAVAELQAAYPSRKDRVKGYECDLGEQATLDANMRGLLERVVDDTGRKIDHVVHTAGGGGLLEGKLAEMGPGDILGQPVMTRFFAPLMLAKHAPEYMSPGPRSSITLTSGVIAMRPMRGGMASIQSAFAAGLIGMTKGMAMDLAPMRVNLVLPGPVDTPLYDPLPEAVREGMKAQVGGTTLTKRFGRPEDLAESYLACMKDENLTGASLETNGGISLV</sequence>
<dbReference type="InterPro" id="IPR036291">
    <property type="entry name" value="NAD(P)-bd_dom_sf"/>
</dbReference>
<dbReference type="AlphaFoldDB" id="A0A9P4IN13"/>
<dbReference type="InterPro" id="IPR051122">
    <property type="entry name" value="SDR_DHRS6-like"/>
</dbReference>
<reference evidence="4" key="1">
    <citation type="journal article" date="2020" name="Stud. Mycol.">
        <title>101 Dothideomycetes genomes: a test case for predicting lifestyles and emergence of pathogens.</title>
        <authorList>
            <person name="Haridas S."/>
            <person name="Albert R."/>
            <person name="Binder M."/>
            <person name="Bloem J."/>
            <person name="Labutti K."/>
            <person name="Salamov A."/>
            <person name="Andreopoulos B."/>
            <person name="Baker S."/>
            <person name="Barry K."/>
            <person name="Bills G."/>
            <person name="Bluhm B."/>
            <person name="Cannon C."/>
            <person name="Castanera R."/>
            <person name="Culley D."/>
            <person name="Daum C."/>
            <person name="Ezra D."/>
            <person name="Gonzalez J."/>
            <person name="Henrissat B."/>
            <person name="Kuo A."/>
            <person name="Liang C."/>
            <person name="Lipzen A."/>
            <person name="Lutzoni F."/>
            <person name="Magnuson J."/>
            <person name="Mondo S."/>
            <person name="Nolan M."/>
            <person name="Ohm R."/>
            <person name="Pangilinan J."/>
            <person name="Park H.-J."/>
            <person name="Ramirez L."/>
            <person name="Alfaro M."/>
            <person name="Sun H."/>
            <person name="Tritt A."/>
            <person name="Yoshinaga Y."/>
            <person name="Zwiers L.-H."/>
            <person name="Turgeon B."/>
            <person name="Goodwin S."/>
            <person name="Spatafora J."/>
            <person name="Crous P."/>
            <person name="Grigoriev I."/>
        </authorList>
    </citation>
    <scope>NUCLEOTIDE SEQUENCE</scope>
    <source>
        <strain evidence="4">CBS 133067</strain>
    </source>
</reference>
<dbReference type="InterPro" id="IPR002347">
    <property type="entry name" value="SDR_fam"/>
</dbReference>
<dbReference type="PANTHER" id="PTHR43477:SF1">
    <property type="entry name" value="DIHYDROANTICAPSIN 7-DEHYDROGENASE"/>
    <property type="match status" value="1"/>
</dbReference>
<keyword evidence="2" id="KW-0521">NADP</keyword>